<keyword evidence="3" id="KW-0436">Ligase</keyword>
<dbReference type="Pfam" id="PF01812">
    <property type="entry name" value="5-FTHF_cyc-lig"/>
    <property type="match status" value="1"/>
</dbReference>
<keyword evidence="1 2" id="KW-0547">Nucleotide-binding</keyword>
<evidence type="ECO:0000313" key="4">
    <source>
        <dbReference type="Proteomes" id="UP000237640"/>
    </source>
</evidence>
<sequence length="187" mass="21990">MLKHELRRKYRQNRVHLERDEIETKSITLVNKILQIPIWDFFYFHTFLSIIKNKEVDTLPLITLLQGRDKHIVVPKVIGEHSMKHYLLTDNTGLRLNEWSIPEPIDGIEIPEKKIEVVFIPLLAFDKLGNRVGYGKGFYDEFLSKCDFETIKIGLSLFEVEEEPITDVHEKDIGLDYCVTPNQIYTF</sequence>
<feature type="binding site" evidence="1">
    <location>
        <position position="55"/>
    </location>
    <ligand>
        <name>substrate</name>
    </ligand>
</feature>
<comment type="catalytic activity">
    <reaction evidence="2">
        <text>(6S)-5-formyl-5,6,7,8-tetrahydrofolate + ATP = (6R)-5,10-methenyltetrahydrofolate + ADP + phosphate</text>
        <dbReference type="Rhea" id="RHEA:10488"/>
        <dbReference type="ChEBI" id="CHEBI:30616"/>
        <dbReference type="ChEBI" id="CHEBI:43474"/>
        <dbReference type="ChEBI" id="CHEBI:57455"/>
        <dbReference type="ChEBI" id="CHEBI:57457"/>
        <dbReference type="ChEBI" id="CHEBI:456216"/>
        <dbReference type="EC" id="6.3.3.2"/>
    </reaction>
</comment>
<protein>
    <recommendedName>
        <fullName evidence="2">5-formyltetrahydrofolate cyclo-ligase</fullName>
        <ecNumber evidence="2">6.3.3.2</ecNumber>
    </recommendedName>
</protein>
<name>A0A2T0MGI0_9FLAO</name>
<dbReference type="OrthoDB" id="9801938at2"/>
<keyword evidence="4" id="KW-1185">Reference proteome</keyword>
<dbReference type="GO" id="GO:0030272">
    <property type="term" value="F:5-formyltetrahydrofolate cyclo-ligase activity"/>
    <property type="evidence" value="ECO:0007669"/>
    <property type="project" value="UniProtKB-EC"/>
</dbReference>
<dbReference type="SUPFAM" id="SSF100950">
    <property type="entry name" value="NagB/RpiA/CoA transferase-like"/>
    <property type="match status" value="1"/>
</dbReference>
<dbReference type="EMBL" id="PVYX01000001">
    <property type="protein sequence ID" value="PRX56688.1"/>
    <property type="molecule type" value="Genomic_DNA"/>
</dbReference>
<accession>A0A2T0MGI0</accession>
<feature type="binding site" evidence="1">
    <location>
        <begin position="131"/>
        <end position="139"/>
    </location>
    <ligand>
        <name>ATP</name>
        <dbReference type="ChEBI" id="CHEBI:30616"/>
    </ligand>
</feature>
<keyword evidence="2" id="KW-0479">Metal-binding</keyword>
<dbReference type="AlphaFoldDB" id="A0A2T0MGI0"/>
<gene>
    <name evidence="3" type="ORF">CLV81_0685</name>
</gene>
<keyword evidence="1 2" id="KW-0067">ATP-binding</keyword>
<dbReference type="InterPro" id="IPR002698">
    <property type="entry name" value="FTHF_cligase"/>
</dbReference>
<comment type="caution">
    <text evidence="3">The sequence shown here is derived from an EMBL/GenBank/DDBJ whole genome shotgun (WGS) entry which is preliminary data.</text>
</comment>
<proteinExistence type="inferred from homology"/>
<dbReference type="PANTHER" id="PTHR23407:SF11">
    <property type="entry name" value="CHROMOSOME UNDETERMINED SCAFFOLD_24, WHOLE GENOME SHOTGUN SEQUENCE"/>
    <property type="match status" value="1"/>
</dbReference>
<dbReference type="PIRSF" id="PIRSF006806">
    <property type="entry name" value="FTHF_cligase"/>
    <property type="match status" value="1"/>
</dbReference>
<organism evidence="3 4">
    <name type="scientific">Flagellimonas meridianipacifica</name>
    <dbReference type="NCBI Taxonomy" id="1080225"/>
    <lineage>
        <taxon>Bacteria</taxon>
        <taxon>Pseudomonadati</taxon>
        <taxon>Bacteroidota</taxon>
        <taxon>Flavobacteriia</taxon>
        <taxon>Flavobacteriales</taxon>
        <taxon>Flavobacteriaceae</taxon>
        <taxon>Flagellimonas</taxon>
    </lineage>
</organism>
<reference evidence="3 4" key="1">
    <citation type="submission" date="2018-03" db="EMBL/GenBank/DDBJ databases">
        <title>Genomic Encyclopedia of Archaeal and Bacterial Type Strains, Phase II (KMG-II): from individual species to whole genera.</title>
        <authorList>
            <person name="Goeker M."/>
        </authorList>
    </citation>
    <scope>NUCLEOTIDE SEQUENCE [LARGE SCALE GENOMIC DNA]</scope>
    <source>
        <strain evidence="3 4">DSM 25027</strain>
    </source>
</reference>
<dbReference type="InterPro" id="IPR037171">
    <property type="entry name" value="NagB/RpiA_transferase-like"/>
</dbReference>
<dbReference type="PANTHER" id="PTHR23407">
    <property type="entry name" value="ATPASE INHIBITOR/5-FORMYLTETRAHYDROFOLATE CYCLO-LIGASE"/>
    <property type="match status" value="1"/>
</dbReference>
<dbReference type="Gene3D" id="3.40.50.10420">
    <property type="entry name" value="NagB/RpiA/CoA transferase-like"/>
    <property type="match status" value="1"/>
</dbReference>
<evidence type="ECO:0000256" key="2">
    <source>
        <dbReference type="RuleBase" id="RU361279"/>
    </source>
</evidence>
<evidence type="ECO:0000256" key="1">
    <source>
        <dbReference type="PIRSR" id="PIRSR006806-1"/>
    </source>
</evidence>
<dbReference type="RefSeq" id="WP_106143637.1">
    <property type="nucleotide sequence ID" value="NZ_PVYX01000001.1"/>
</dbReference>
<dbReference type="GO" id="GO:0009396">
    <property type="term" value="P:folic acid-containing compound biosynthetic process"/>
    <property type="evidence" value="ECO:0007669"/>
    <property type="project" value="TreeGrafter"/>
</dbReference>
<comment type="similarity">
    <text evidence="2">Belongs to the 5-formyltetrahydrofolate cyclo-ligase family.</text>
</comment>
<feature type="binding site" evidence="1">
    <location>
        <begin position="3"/>
        <end position="7"/>
    </location>
    <ligand>
        <name>ATP</name>
        <dbReference type="ChEBI" id="CHEBI:30616"/>
    </ligand>
</feature>
<dbReference type="GO" id="GO:0005524">
    <property type="term" value="F:ATP binding"/>
    <property type="evidence" value="ECO:0007669"/>
    <property type="project" value="UniProtKB-KW"/>
</dbReference>
<dbReference type="InterPro" id="IPR024185">
    <property type="entry name" value="FTHF_cligase-like_sf"/>
</dbReference>
<keyword evidence="2" id="KW-0460">Magnesium</keyword>
<comment type="cofactor">
    <cofactor evidence="2">
        <name>Mg(2+)</name>
        <dbReference type="ChEBI" id="CHEBI:18420"/>
    </cofactor>
</comment>
<dbReference type="EC" id="6.3.3.2" evidence="2"/>
<feature type="binding site" evidence="1">
    <location>
        <position position="48"/>
    </location>
    <ligand>
        <name>substrate</name>
    </ligand>
</feature>
<dbReference type="Proteomes" id="UP000237640">
    <property type="component" value="Unassembled WGS sequence"/>
</dbReference>
<dbReference type="GO" id="GO:0046872">
    <property type="term" value="F:metal ion binding"/>
    <property type="evidence" value="ECO:0007669"/>
    <property type="project" value="UniProtKB-KW"/>
</dbReference>
<evidence type="ECO:0000313" key="3">
    <source>
        <dbReference type="EMBL" id="PRX56688.1"/>
    </source>
</evidence>
<dbReference type="GO" id="GO:0035999">
    <property type="term" value="P:tetrahydrofolate interconversion"/>
    <property type="evidence" value="ECO:0007669"/>
    <property type="project" value="TreeGrafter"/>
</dbReference>
<dbReference type="NCBIfam" id="TIGR02727">
    <property type="entry name" value="MTHFS_bact"/>
    <property type="match status" value="1"/>
</dbReference>